<keyword evidence="3 4" id="KW-0479">Metal-binding</keyword>
<dbReference type="GO" id="GO:0017136">
    <property type="term" value="F:histone deacetylase activity, NAD-dependent"/>
    <property type="evidence" value="ECO:0007669"/>
    <property type="project" value="TreeGrafter"/>
</dbReference>
<feature type="active site" description="Proton acceptor" evidence="3 4">
    <location>
        <position position="115"/>
    </location>
</feature>
<dbReference type="Gene3D" id="3.30.1600.10">
    <property type="entry name" value="SIR2/SIRT2 'Small Domain"/>
    <property type="match status" value="1"/>
</dbReference>
<dbReference type="Pfam" id="PF02146">
    <property type="entry name" value="SIR2"/>
    <property type="match status" value="1"/>
</dbReference>
<dbReference type="GO" id="GO:0005737">
    <property type="term" value="C:cytoplasm"/>
    <property type="evidence" value="ECO:0007669"/>
    <property type="project" value="UniProtKB-SubCell"/>
</dbReference>
<comment type="similarity">
    <text evidence="3">Belongs to the sirtuin family. Class III subfamily.</text>
</comment>
<dbReference type="GO" id="GO:0070403">
    <property type="term" value="F:NAD+ binding"/>
    <property type="evidence" value="ECO:0007669"/>
    <property type="project" value="UniProtKB-UniRule"/>
</dbReference>
<dbReference type="OrthoDB" id="394960at2"/>
<dbReference type="GO" id="GO:0036054">
    <property type="term" value="F:protein-malonyllysine demalonylase activity"/>
    <property type="evidence" value="ECO:0007669"/>
    <property type="project" value="InterPro"/>
</dbReference>
<comment type="function">
    <text evidence="3">NAD-dependent lysine deacetylase and desuccinylase that specifically removes acetyl and succinyl groups on target proteins. Modulates the activities of several proteins which are inactive in their acylated form.</text>
</comment>
<feature type="binding site" evidence="3 4">
    <location>
        <position position="123"/>
    </location>
    <ligand>
        <name>Zn(2+)</name>
        <dbReference type="ChEBI" id="CHEBI:29105"/>
    </ligand>
</feature>
<evidence type="ECO:0000256" key="1">
    <source>
        <dbReference type="ARBA" id="ARBA00022679"/>
    </source>
</evidence>
<dbReference type="InterPro" id="IPR026591">
    <property type="entry name" value="Sirtuin_cat_small_dom_sf"/>
</dbReference>
<dbReference type="EMBL" id="RBIE01000002">
    <property type="protein sequence ID" value="RKQ61667.1"/>
    <property type="molecule type" value="Genomic_DNA"/>
</dbReference>
<protein>
    <recommendedName>
        <fullName evidence="3">NAD-dependent protein deacylase</fullName>
        <ecNumber evidence="3">2.3.1.286</ecNumber>
    </recommendedName>
    <alternativeName>
        <fullName evidence="3">Regulatory protein SIR2 homolog</fullName>
    </alternativeName>
</protein>
<feature type="binding site" evidence="3">
    <location>
        <position position="66"/>
    </location>
    <ligand>
        <name>substrate</name>
    </ligand>
</feature>
<comment type="subcellular location">
    <subcellularLocation>
        <location evidence="3">Cytoplasm</location>
    </subcellularLocation>
</comment>
<comment type="cofactor">
    <cofactor evidence="3">
        <name>Zn(2+)</name>
        <dbReference type="ChEBI" id="CHEBI:29105"/>
    </cofactor>
    <text evidence="3">Binds 1 zinc ion per subunit.</text>
</comment>
<dbReference type="InterPro" id="IPR027546">
    <property type="entry name" value="Sirtuin_class_III"/>
</dbReference>
<feature type="binding site" evidence="3">
    <location>
        <position position="255"/>
    </location>
    <ligand>
        <name>NAD(+)</name>
        <dbReference type="ChEBI" id="CHEBI:57540"/>
    </ligand>
</feature>
<keyword evidence="7" id="KW-1185">Reference proteome</keyword>
<sequence length="269" mass="29633">MKGIVEVLKRAGKVGVLTGAGISAESGIPTFRGKDGLWNRFDPTELATYEAFLRNPKLVWKWYLWRMHLISKARPNPGHYAVAEMENLFPGFLLITQNVDGLHRLAGSKKFVELHGNIFQGKCRSCGRLYLEEEFSSLWPFSSRGFLSSITEEELKEKVFSEVDKGNLPECLTCKSIVGPGVVWFGESLPEEALERAFSFASESDVFFSVGTSALVQPAASIPLLAKRSGAVLVEVNPEETPISPYCDFVFRGSASEVLPQIVSLLGAP</sequence>
<proteinExistence type="inferred from homology"/>
<feature type="binding site" evidence="3 4">
    <location>
        <position position="171"/>
    </location>
    <ligand>
        <name>Zn(2+)</name>
        <dbReference type="ChEBI" id="CHEBI:29105"/>
    </ligand>
</feature>
<dbReference type="SUPFAM" id="SSF52467">
    <property type="entry name" value="DHS-like NAD/FAD-binding domain"/>
    <property type="match status" value="1"/>
</dbReference>
<evidence type="ECO:0000313" key="6">
    <source>
        <dbReference type="EMBL" id="RKQ61667.1"/>
    </source>
</evidence>
<feature type="binding site" evidence="3 4">
    <location>
        <position position="174"/>
    </location>
    <ligand>
        <name>Zn(2+)</name>
        <dbReference type="ChEBI" id="CHEBI:29105"/>
    </ligand>
</feature>
<dbReference type="PANTHER" id="PTHR11085:SF10">
    <property type="entry name" value="NAD-DEPENDENT PROTEIN DEACYLASE SIRTUIN-5, MITOCHONDRIAL-RELATED"/>
    <property type="match status" value="1"/>
</dbReference>
<comment type="domain">
    <text evidence="3">2 residues (Tyr-63 and Arg-66) present in a large hydrophobic pocket are probably involved in substrate specificity. They are important for desuccinylation activity, but dispensable for deacetylation activity.</text>
</comment>
<dbReference type="InterPro" id="IPR050134">
    <property type="entry name" value="NAD-dep_sirtuin_deacylases"/>
</dbReference>
<feature type="binding site" evidence="3">
    <location>
        <begin position="237"/>
        <end position="239"/>
    </location>
    <ligand>
        <name>NAD(+)</name>
        <dbReference type="ChEBI" id="CHEBI:57540"/>
    </ligand>
</feature>
<accession>A0A420W6L4</accession>
<keyword evidence="1" id="KW-0808">Transferase</keyword>
<comment type="caution">
    <text evidence="6">The sequence shown here is derived from an EMBL/GenBank/DDBJ whole genome shotgun (WGS) entry which is preliminary data.</text>
</comment>
<evidence type="ECO:0000256" key="3">
    <source>
        <dbReference type="HAMAP-Rule" id="MF_01121"/>
    </source>
</evidence>
<dbReference type="AlphaFoldDB" id="A0A420W6L4"/>
<name>A0A420W6L4_9BACT</name>
<feature type="binding site" evidence="3">
    <location>
        <begin position="97"/>
        <end position="100"/>
    </location>
    <ligand>
        <name>NAD(+)</name>
        <dbReference type="ChEBI" id="CHEBI:57540"/>
    </ligand>
</feature>
<dbReference type="InterPro" id="IPR026590">
    <property type="entry name" value="Ssirtuin_cat_dom"/>
</dbReference>
<keyword evidence="3" id="KW-0963">Cytoplasm</keyword>
<gene>
    <name evidence="3" type="primary">cobB</name>
    <name evidence="6" type="ORF">C7457_1108</name>
</gene>
<dbReference type="PROSITE" id="PS50305">
    <property type="entry name" value="SIRTUIN"/>
    <property type="match status" value="1"/>
</dbReference>
<comment type="catalytic activity">
    <reaction evidence="3">
        <text>N(6)-succinyl-L-lysyl-[protein] + NAD(+) + H2O = 2''-O-succinyl-ADP-D-ribose + nicotinamide + L-lysyl-[protein]</text>
        <dbReference type="Rhea" id="RHEA:47668"/>
        <dbReference type="Rhea" id="RHEA-COMP:9752"/>
        <dbReference type="Rhea" id="RHEA-COMP:11877"/>
        <dbReference type="ChEBI" id="CHEBI:15377"/>
        <dbReference type="ChEBI" id="CHEBI:17154"/>
        <dbReference type="ChEBI" id="CHEBI:29969"/>
        <dbReference type="ChEBI" id="CHEBI:57540"/>
        <dbReference type="ChEBI" id="CHEBI:87830"/>
        <dbReference type="ChEBI" id="CHEBI:87832"/>
    </reaction>
</comment>
<dbReference type="GO" id="GO:0008270">
    <property type="term" value="F:zinc ion binding"/>
    <property type="evidence" value="ECO:0007669"/>
    <property type="project" value="UniProtKB-UniRule"/>
</dbReference>
<dbReference type="RefSeq" id="WP_121170887.1">
    <property type="nucleotide sequence ID" value="NZ_RBIE01000002.1"/>
</dbReference>
<dbReference type="EC" id="2.3.1.286" evidence="3"/>
<dbReference type="Gene3D" id="3.40.50.1220">
    <property type="entry name" value="TPP-binding domain"/>
    <property type="match status" value="1"/>
</dbReference>
<comment type="catalytic activity">
    <reaction evidence="3">
        <text>N(6)-acetyl-L-lysyl-[protein] + NAD(+) + H2O = 2''-O-acetyl-ADP-D-ribose + nicotinamide + L-lysyl-[protein]</text>
        <dbReference type="Rhea" id="RHEA:43636"/>
        <dbReference type="Rhea" id="RHEA-COMP:9752"/>
        <dbReference type="Rhea" id="RHEA-COMP:10731"/>
        <dbReference type="ChEBI" id="CHEBI:15377"/>
        <dbReference type="ChEBI" id="CHEBI:17154"/>
        <dbReference type="ChEBI" id="CHEBI:29969"/>
        <dbReference type="ChEBI" id="CHEBI:57540"/>
        <dbReference type="ChEBI" id="CHEBI:61930"/>
        <dbReference type="ChEBI" id="CHEBI:83767"/>
        <dbReference type="EC" id="2.3.1.286"/>
    </reaction>
</comment>
<dbReference type="PANTHER" id="PTHR11085">
    <property type="entry name" value="NAD-DEPENDENT PROTEIN DEACYLASE SIRTUIN-5, MITOCHONDRIAL-RELATED"/>
    <property type="match status" value="1"/>
</dbReference>
<evidence type="ECO:0000313" key="7">
    <source>
        <dbReference type="Proteomes" id="UP000280881"/>
    </source>
</evidence>
<evidence type="ECO:0000256" key="4">
    <source>
        <dbReference type="PROSITE-ProRule" id="PRU00236"/>
    </source>
</evidence>
<dbReference type="HAMAP" id="MF_01121">
    <property type="entry name" value="Sirtuin_ClassIII"/>
    <property type="match status" value="1"/>
</dbReference>
<feature type="binding site" evidence="3 4">
    <location>
        <position position="126"/>
    </location>
    <ligand>
        <name>Zn(2+)</name>
        <dbReference type="ChEBI" id="CHEBI:29105"/>
    </ligand>
</feature>
<feature type="binding site" evidence="3">
    <location>
        <position position="63"/>
    </location>
    <ligand>
        <name>substrate</name>
    </ligand>
</feature>
<dbReference type="Proteomes" id="UP000280881">
    <property type="component" value="Unassembled WGS sequence"/>
</dbReference>
<evidence type="ECO:0000256" key="2">
    <source>
        <dbReference type="ARBA" id="ARBA00023027"/>
    </source>
</evidence>
<keyword evidence="2 3" id="KW-0520">NAD</keyword>
<dbReference type="GO" id="GO:0036055">
    <property type="term" value="F:protein-succinyllysine desuccinylase activity"/>
    <property type="evidence" value="ECO:0007669"/>
    <property type="project" value="UniProtKB-UniRule"/>
</dbReference>
<dbReference type="InterPro" id="IPR003000">
    <property type="entry name" value="Sirtuin"/>
</dbReference>
<feature type="binding site" evidence="3">
    <location>
        <begin position="211"/>
        <end position="213"/>
    </location>
    <ligand>
        <name>NAD(+)</name>
        <dbReference type="ChEBI" id="CHEBI:57540"/>
    </ligand>
</feature>
<reference evidence="6 7" key="1">
    <citation type="submission" date="2018-10" db="EMBL/GenBank/DDBJ databases">
        <title>Genomic Encyclopedia of Type Strains, Phase IV (KMG-IV): sequencing the most valuable type-strain genomes for metagenomic binning, comparative biology and taxonomic classification.</title>
        <authorList>
            <person name="Goeker M."/>
        </authorList>
    </citation>
    <scope>NUCLEOTIDE SEQUENCE [LARGE SCALE GENOMIC DNA]</scope>
    <source>
        <strain evidence="6 7">DSM 15521</strain>
    </source>
</reference>
<organism evidence="6 7">
    <name type="scientific">Thermovibrio guaymasensis</name>
    <dbReference type="NCBI Taxonomy" id="240167"/>
    <lineage>
        <taxon>Bacteria</taxon>
        <taxon>Pseudomonadati</taxon>
        <taxon>Aquificota</taxon>
        <taxon>Aquificia</taxon>
        <taxon>Desulfurobacteriales</taxon>
        <taxon>Desulfurobacteriaceae</taxon>
        <taxon>Thermovibrio</taxon>
    </lineage>
</organism>
<feature type="binding site" evidence="3">
    <location>
        <begin position="19"/>
        <end position="38"/>
    </location>
    <ligand>
        <name>NAD(+)</name>
        <dbReference type="ChEBI" id="CHEBI:57540"/>
    </ligand>
</feature>
<dbReference type="CDD" id="cd01412">
    <property type="entry name" value="SIRT5_Af1_CobB"/>
    <property type="match status" value="1"/>
</dbReference>
<keyword evidence="3 4" id="KW-0862">Zinc</keyword>
<dbReference type="InterPro" id="IPR029035">
    <property type="entry name" value="DHS-like_NAD/FAD-binding_dom"/>
</dbReference>
<evidence type="ECO:0000259" key="5">
    <source>
        <dbReference type="PROSITE" id="PS50305"/>
    </source>
</evidence>
<feature type="domain" description="Deacetylase sirtuin-type" evidence="5">
    <location>
        <begin position="1"/>
        <end position="269"/>
    </location>
</feature>